<evidence type="ECO:0000313" key="1">
    <source>
        <dbReference type="EMBL" id="HIX74820.1"/>
    </source>
</evidence>
<sequence>MGKSGKEDLFRKFKDSFDNMEGHFHVLDHRVPVEVQLAYFRYSEKLRKEKPLDYPVSDETCEELYQTLLTTDGGNSVRRRLLALLAISRSVRAYRLLEEYAKEPDPAIANWAYMAAMEARLTLESELSDEKQIFISTGLGGRNDKLRYYVLLVCREPQGFLDYQRQVIEREFAYYLERQDCEIDEARFSDHYVELLLLMPMRVDIQALMNRVIDECNQYGNFLSRTYTVTNVKELTKEEIDEFVAKELEKEENEDTGTSD</sequence>
<reference evidence="1" key="2">
    <citation type="submission" date="2021-04" db="EMBL/GenBank/DDBJ databases">
        <authorList>
            <person name="Gilroy R."/>
        </authorList>
    </citation>
    <scope>NUCLEOTIDE SEQUENCE</scope>
    <source>
        <strain evidence="1">ChiGjej6B6-14162</strain>
    </source>
</reference>
<evidence type="ECO:0000313" key="2">
    <source>
        <dbReference type="Proteomes" id="UP000886740"/>
    </source>
</evidence>
<protein>
    <submittedName>
        <fullName evidence="1">Uncharacterized protein</fullName>
    </submittedName>
</protein>
<proteinExistence type="predicted"/>
<reference evidence="1" key="1">
    <citation type="journal article" date="2021" name="PeerJ">
        <title>Extensive microbial diversity within the chicken gut microbiome revealed by metagenomics and culture.</title>
        <authorList>
            <person name="Gilroy R."/>
            <person name="Ravi A."/>
            <person name="Getino M."/>
            <person name="Pursley I."/>
            <person name="Horton D.L."/>
            <person name="Alikhan N.F."/>
            <person name="Baker D."/>
            <person name="Gharbi K."/>
            <person name="Hall N."/>
            <person name="Watson M."/>
            <person name="Adriaenssens E.M."/>
            <person name="Foster-Nyarko E."/>
            <person name="Jarju S."/>
            <person name="Secka A."/>
            <person name="Antonio M."/>
            <person name="Oren A."/>
            <person name="Chaudhuri R.R."/>
            <person name="La Ragione R."/>
            <person name="Hildebrand F."/>
            <person name="Pallen M.J."/>
        </authorList>
    </citation>
    <scope>NUCLEOTIDE SEQUENCE</scope>
    <source>
        <strain evidence="1">ChiGjej6B6-14162</strain>
    </source>
</reference>
<dbReference type="Proteomes" id="UP000886740">
    <property type="component" value="Unassembled WGS sequence"/>
</dbReference>
<gene>
    <name evidence="1" type="ORF">H9977_07290</name>
</gene>
<name>A0A9D1X918_9BACT</name>
<organism evidence="1 2">
    <name type="scientific">Candidatus Parabacteroides intestinipullorum</name>
    <dbReference type="NCBI Taxonomy" id="2838723"/>
    <lineage>
        <taxon>Bacteria</taxon>
        <taxon>Pseudomonadati</taxon>
        <taxon>Bacteroidota</taxon>
        <taxon>Bacteroidia</taxon>
        <taxon>Bacteroidales</taxon>
        <taxon>Tannerellaceae</taxon>
        <taxon>Parabacteroides</taxon>
    </lineage>
</organism>
<dbReference type="AlphaFoldDB" id="A0A9D1X918"/>
<comment type="caution">
    <text evidence="1">The sequence shown here is derived from an EMBL/GenBank/DDBJ whole genome shotgun (WGS) entry which is preliminary data.</text>
</comment>
<accession>A0A9D1X918</accession>
<dbReference type="EMBL" id="DXEL01000050">
    <property type="protein sequence ID" value="HIX74820.1"/>
    <property type="molecule type" value="Genomic_DNA"/>
</dbReference>